<reference evidence="2" key="1">
    <citation type="submission" date="2023-03" db="EMBL/GenBank/DDBJ databases">
        <title>Massive genome expansion in bonnet fungi (Mycena s.s.) driven by repeated elements and novel gene families across ecological guilds.</title>
        <authorList>
            <consortium name="Lawrence Berkeley National Laboratory"/>
            <person name="Harder C.B."/>
            <person name="Miyauchi S."/>
            <person name="Viragh M."/>
            <person name="Kuo A."/>
            <person name="Thoen E."/>
            <person name="Andreopoulos B."/>
            <person name="Lu D."/>
            <person name="Skrede I."/>
            <person name="Drula E."/>
            <person name="Henrissat B."/>
            <person name="Morin E."/>
            <person name="Kohler A."/>
            <person name="Barry K."/>
            <person name="LaButti K."/>
            <person name="Morin E."/>
            <person name="Salamov A."/>
            <person name="Lipzen A."/>
            <person name="Mereny Z."/>
            <person name="Hegedus B."/>
            <person name="Baldrian P."/>
            <person name="Stursova M."/>
            <person name="Weitz H."/>
            <person name="Taylor A."/>
            <person name="Grigoriev I.V."/>
            <person name="Nagy L.G."/>
            <person name="Martin F."/>
            <person name="Kauserud H."/>
        </authorList>
    </citation>
    <scope>NUCLEOTIDE SEQUENCE</scope>
    <source>
        <strain evidence="2">CBHHK067</strain>
    </source>
</reference>
<evidence type="ECO:0000313" key="2">
    <source>
        <dbReference type="EMBL" id="KAJ7657521.1"/>
    </source>
</evidence>
<keyword evidence="3" id="KW-1185">Reference proteome</keyword>
<feature type="compositionally biased region" description="Basic and acidic residues" evidence="1">
    <location>
        <begin position="151"/>
        <end position="163"/>
    </location>
</feature>
<dbReference type="EMBL" id="JARKIE010000289">
    <property type="protein sequence ID" value="KAJ7657521.1"/>
    <property type="molecule type" value="Genomic_DNA"/>
</dbReference>
<comment type="caution">
    <text evidence="2">The sequence shown here is derived from an EMBL/GenBank/DDBJ whole genome shotgun (WGS) entry which is preliminary data.</text>
</comment>
<gene>
    <name evidence="2" type="ORF">B0H17DRAFT_1145894</name>
</gene>
<name>A0AAD7CQ56_MYCRO</name>
<sequence length="163" mass="18290">MYRSRRKQCSRHAGGIRAYIVSITPLDAPSSPSNSNGRVVDCPSDANHGPDAMFMSILLPRRAEHSRVLDRALLKFKHAHTICDADHGLPIFRRDDESRSHPQKQFWLGQNQDEDGQVADEEIVKAGRHTNQKADEQVEGEKVGKCAKKAQIAEEKKRPTPTL</sequence>
<feature type="compositionally biased region" description="Acidic residues" evidence="1">
    <location>
        <begin position="112"/>
        <end position="121"/>
    </location>
</feature>
<evidence type="ECO:0000313" key="3">
    <source>
        <dbReference type="Proteomes" id="UP001221757"/>
    </source>
</evidence>
<protein>
    <submittedName>
        <fullName evidence="2">Uncharacterized protein</fullName>
    </submittedName>
</protein>
<dbReference type="AlphaFoldDB" id="A0AAD7CQ56"/>
<feature type="region of interest" description="Disordered" evidence="1">
    <location>
        <begin position="94"/>
        <end position="163"/>
    </location>
</feature>
<feature type="compositionally biased region" description="Basic and acidic residues" evidence="1">
    <location>
        <begin position="132"/>
        <end position="144"/>
    </location>
</feature>
<proteinExistence type="predicted"/>
<accession>A0AAD7CQ56</accession>
<evidence type="ECO:0000256" key="1">
    <source>
        <dbReference type="SAM" id="MobiDB-lite"/>
    </source>
</evidence>
<organism evidence="2 3">
    <name type="scientific">Mycena rosella</name>
    <name type="common">Pink bonnet</name>
    <name type="synonym">Agaricus rosellus</name>
    <dbReference type="NCBI Taxonomy" id="1033263"/>
    <lineage>
        <taxon>Eukaryota</taxon>
        <taxon>Fungi</taxon>
        <taxon>Dikarya</taxon>
        <taxon>Basidiomycota</taxon>
        <taxon>Agaricomycotina</taxon>
        <taxon>Agaricomycetes</taxon>
        <taxon>Agaricomycetidae</taxon>
        <taxon>Agaricales</taxon>
        <taxon>Marasmiineae</taxon>
        <taxon>Mycenaceae</taxon>
        <taxon>Mycena</taxon>
    </lineage>
</organism>
<dbReference type="Proteomes" id="UP001221757">
    <property type="component" value="Unassembled WGS sequence"/>
</dbReference>